<sequence>MQLPKNSPDSAAALPFSQAHSPSSKLIFISIWCLQPWFQFHYSLLKENKLVKLFSCLLSVSLHVGQNY</sequence>
<accession>A0ABU7B4T4</accession>
<dbReference type="EMBL" id="JAHUTI010040732">
    <property type="protein sequence ID" value="MED6245471.1"/>
    <property type="molecule type" value="Genomic_DNA"/>
</dbReference>
<evidence type="ECO:0000313" key="2">
    <source>
        <dbReference type="Proteomes" id="UP001345963"/>
    </source>
</evidence>
<proteinExistence type="predicted"/>
<protein>
    <submittedName>
        <fullName evidence="1">Uncharacterized protein</fullName>
    </submittedName>
</protein>
<name>A0ABU7B4T4_9TELE</name>
<organism evidence="1 2">
    <name type="scientific">Ataeniobius toweri</name>
    <dbReference type="NCBI Taxonomy" id="208326"/>
    <lineage>
        <taxon>Eukaryota</taxon>
        <taxon>Metazoa</taxon>
        <taxon>Chordata</taxon>
        <taxon>Craniata</taxon>
        <taxon>Vertebrata</taxon>
        <taxon>Euteleostomi</taxon>
        <taxon>Actinopterygii</taxon>
        <taxon>Neopterygii</taxon>
        <taxon>Teleostei</taxon>
        <taxon>Neoteleostei</taxon>
        <taxon>Acanthomorphata</taxon>
        <taxon>Ovalentaria</taxon>
        <taxon>Atherinomorphae</taxon>
        <taxon>Cyprinodontiformes</taxon>
        <taxon>Goodeidae</taxon>
        <taxon>Ataeniobius</taxon>
    </lineage>
</organism>
<reference evidence="1 2" key="1">
    <citation type="submission" date="2021-07" db="EMBL/GenBank/DDBJ databases">
        <authorList>
            <person name="Palmer J.M."/>
        </authorList>
    </citation>
    <scope>NUCLEOTIDE SEQUENCE [LARGE SCALE GENOMIC DNA]</scope>
    <source>
        <strain evidence="1 2">AT_MEX2019</strain>
        <tissue evidence="1">Muscle</tissue>
    </source>
</reference>
<dbReference type="Proteomes" id="UP001345963">
    <property type="component" value="Unassembled WGS sequence"/>
</dbReference>
<keyword evidence="2" id="KW-1185">Reference proteome</keyword>
<gene>
    <name evidence="1" type="ORF">ATANTOWER_003678</name>
</gene>
<comment type="caution">
    <text evidence="1">The sequence shown here is derived from an EMBL/GenBank/DDBJ whole genome shotgun (WGS) entry which is preliminary data.</text>
</comment>
<evidence type="ECO:0000313" key="1">
    <source>
        <dbReference type="EMBL" id="MED6245471.1"/>
    </source>
</evidence>